<keyword evidence="3 8" id="KW-0313">Glucose metabolism</keyword>
<protein>
    <recommendedName>
        <fullName evidence="8">Glucose-6-phosphate 1-dehydrogenase</fullName>
        <ecNumber evidence="8">1.1.1.49</ecNumber>
    </recommendedName>
</protein>
<dbReference type="FunFam" id="3.40.50.720:FF:000222">
    <property type="entry name" value="Glucose-6-phosphate 1-dehydrogenase"/>
    <property type="match status" value="1"/>
</dbReference>
<dbReference type="InterPro" id="IPR022675">
    <property type="entry name" value="G6P_DH_C"/>
</dbReference>
<keyword evidence="6 8" id="KW-0119">Carbohydrate metabolism</keyword>
<dbReference type="SUPFAM" id="SSF55347">
    <property type="entry name" value="Glyceraldehyde-3-phosphate dehydrogenase-like, C-terminal domain"/>
    <property type="match status" value="1"/>
</dbReference>
<dbReference type="Pfam" id="PF02781">
    <property type="entry name" value="G6PD_C"/>
    <property type="match status" value="1"/>
</dbReference>
<evidence type="ECO:0000256" key="3">
    <source>
        <dbReference type="ARBA" id="ARBA00022526"/>
    </source>
</evidence>
<dbReference type="PANTHER" id="PTHR23429">
    <property type="entry name" value="GLUCOSE-6-PHOSPHATE 1-DEHYDROGENASE G6PD"/>
    <property type="match status" value="1"/>
</dbReference>
<dbReference type="InterPro" id="IPR019796">
    <property type="entry name" value="G6P_DH_AS"/>
</dbReference>
<dbReference type="InterPro" id="IPR036291">
    <property type="entry name" value="NAD(P)-bd_dom_sf"/>
</dbReference>
<dbReference type="GO" id="GO:0050661">
    <property type="term" value="F:NADP binding"/>
    <property type="evidence" value="ECO:0007669"/>
    <property type="project" value="InterPro"/>
</dbReference>
<evidence type="ECO:0000313" key="11">
    <source>
        <dbReference type="EMBL" id="KAK9663958.1"/>
    </source>
</evidence>
<feature type="domain" description="Glucose-6-phosphate dehydrogenase C-terminal" evidence="10">
    <location>
        <begin position="297"/>
        <end position="591"/>
    </location>
</feature>
<dbReference type="Gene3D" id="3.40.50.720">
    <property type="entry name" value="NAD(P)-binding Rossmann-like Domain"/>
    <property type="match status" value="1"/>
</dbReference>
<comment type="caution">
    <text evidence="11">The sequence shown here is derived from an EMBL/GenBank/DDBJ whole genome shotgun (WGS) entry which is preliminary data.</text>
</comment>
<dbReference type="AlphaFoldDB" id="A0AAW1GLX1"/>
<dbReference type="SUPFAM" id="SSF51735">
    <property type="entry name" value="NAD(P)-binding Rossmann-fold domains"/>
    <property type="match status" value="1"/>
</dbReference>
<dbReference type="GO" id="GO:0006006">
    <property type="term" value="P:glucose metabolic process"/>
    <property type="evidence" value="ECO:0007669"/>
    <property type="project" value="UniProtKB-KW"/>
</dbReference>
<evidence type="ECO:0000313" key="12">
    <source>
        <dbReference type="Proteomes" id="UP001443914"/>
    </source>
</evidence>
<dbReference type="PROSITE" id="PS00069">
    <property type="entry name" value="G6P_DEHYDROGENASE"/>
    <property type="match status" value="1"/>
</dbReference>
<evidence type="ECO:0000259" key="10">
    <source>
        <dbReference type="Pfam" id="PF02781"/>
    </source>
</evidence>
<dbReference type="InterPro" id="IPR022674">
    <property type="entry name" value="G6P_DH_NAD-bd"/>
</dbReference>
<name>A0AAW1GLX1_SAPOF</name>
<comment type="pathway">
    <text evidence="1 8">Carbohydrate degradation; pentose phosphate pathway; D-ribulose 5-phosphate from D-glucose 6-phosphate (oxidative stage): step 1/3.</text>
</comment>
<comment type="function">
    <text evidence="8">Catalyzes the rate-limiting step of the oxidative pentose-phosphate pathway, which represents a route for the dissimilation of carbohydrates besides glycolysis.</text>
</comment>
<keyword evidence="4 8" id="KW-0521">NADP</keyword>
<reference evidence="11" key="1">
    <citation type="submission" date="2024-03" db="EMBL/GenBank/DDBJ databases">
        <title>WGS assembly of Saponaria officinalis var. Norfolk2.</title>
        <authorList>
            <person name="Jenkins J."/>
            <person name="Shu S."/>
            <person name="Grimwood J."/>
            <person name="Barry K."/>
            <person name="Goodstein D."/>
            <person name="Schmutz J."/>
            <person name="Leebens-Mack J."/>
            <person name="Osbourn A."/>
        </authorList>
    </citation>
    <scope>NUCLEOTIDE SEQUENCE [LARGE SCALE GENOMIC DNA]</scope>
    <source>
        <strain evidence="11">JIC</strain>
    </source>
</reference>
<evidence type="ECO:0000256" key="8">
    <source>
        <dbReference type="RuleBase" id="RU362120"/>
    </source>
</evidence>
<dbReference type="FunFam" id="3.30.360.10:FF:000018">
    <property type="entry name" value="Glucose-6-phosphate 1-dehydrogenase"/>
    <property type="match status" value="1"/>
</dbReference>
<dbReference type="NCBIfam" id="TIGR00871">
    <property type="entry name" value="zwf"/>
    <property type="match status" value="1"/>
</dbReference>
<comment type="catalytic activity">
    <reaction evidence="7 8">
        <text>D-glucose 6-phosphate + NADP(+) = 6-phospho-D-glucono-1,5-lactone + NADPH + H(+)</text>
        <dbReference type="Rhea" id="RHEA:15841"/>
        <dbReference type="ChEBI" id="CHEBI:15378"/>
        <dbReference type="ChEBI" id="CHEBI:57783"/>
        <dbReference type="ChEBI" id="CHEBI:57955"/>
        <dbReference type="ChEBI" id="CHEBI:58349"/>
        <dbReference type="ChEBI" id="CHEBI:61548"/>
        <dbReference type="EC" id="1.1.1.49"/>
    </reaction>
</comment>
<dbReference type="EC" id="1.1.1.49" evidence="8"/>
<evidence type="ECO:0000256" key="6">
    <source>
        <dbReference type="ARBA" id="ARBA00023277"/>
    </source>
</evidence>
<sequence>MAIKMIPTCKCSSSSSTTVVISQYNMKNLSTFSPKSSIILPSNLHSCKWVSQILSKFYLVKCFSSNSSNGFPLNAVSLHNDHDVPGRPIPAKNIEALVNHQSLPVIREGSMLSITVVGASGDLAKKKIFPALFALFYEGCLPENFTIFGYARTKMSDEQLRNMISETLTCRIDQRENCGDKMDQFLQRCFYHSGLYNSEDDFAELDRKLKEKEVGKLPNRLFYLSIPPNIFVDVVRCASHRASSDGGWTRVIVEKPFGRDAESSRELTKSLKQYLSEDQIFRIDHYLGKELVENLSVLRFSNLVFEPLWSRNYIRNVQLIFSEDFGTEGRGGYFDRYGIIRDIMQNHLLQILALFAMETPVSLDAEDIRNEKVKLLRSMRQLKLQDVVVGQYKGHSKGAKTYPGYTDDPTVPTNSLTPTFAALSLFIDNARWDGVPFLMKAGKALNTRRAEIRVQFRHVPGNLYKKTFGTGLDNATNELVIRVQPDEAIFLKVNNKVPGLGMRLDRSDLNLLYSDRYPREIPDAYERLLLDAIEGERRLFIRSDELDAAWGLFTPLLKELEDRKIAPELYPYGSRGPVGAHYLAAKHNVRWGDVSGEYS</sequence>
<dbReference type="InterPro" id="IPR001282">
    <property type="entry name" value="G6P_DH"/>
</dbReference>
<dbReference type="Proteomes" id="UP001443914">
    <property type="component" value="Unassembled WGS sequence"/>
</dbReference>
<evidence type="ECO:0000256" key="1">
    <source>
        <dbReference type="ARBA" id="ARBA00004937"/>
    </source>
</evidence>
<dbReference type="PRINTS" id="PR00079">
    <property type="entry name" value="G6PDHDRGNASE"/>
</dbReference>
<dbReference type="Gene3D" id="3.30.360.10">
    <property type="entry name" value="Dihydrodipicolinate Reductase, domain 2"/>
    <property type="match status" value="1"/>
</dbReference>
<dbReference type="EMBL" id="JBDFQZ010000014">
    <property type="protein sequence ID" value="KAK9663958.1"/>
    <property type="molecule type" value="Genomic_DNA"/>
</dbReference>
<accession>A0AAW1GLX1</accession>
<dbReference type="HAMAP" id="MF_00966">
    <property type="entry name" value="G6PD"/>
    <property type="match status" value="1"/>
</dbReference>
<evidence type="ECO:0000256" key="5">
    <source>
        <dbReference type="ARBA" id="ARBA00023002"/>
    </source>
</evidence>
<dbReference type="GO" id="GO:0004345">
    <property type="term" value="F:glucose-6-phosphate dehydrogenase activity"/>
    <property type="evidence" value="ECO:0007669"/>
    <property type="project" value="UniProtKB-EC"/>
</dbReference>
<evidence type="ECO:0000256" key="7">
    <source>
        <dbReference type="ARBA" id="ARBA00048749"/>
    </source>
</evidence>
<dbReference type="GO" id="GO:0009051">
    <property type="term" value="P:pentose-phosphate shunt, oxidative branch"/>
    <property type="evidence" value="ECO:0007669"/>
    <property type="project" value="UniProtKB-ARBA"/>
</dbReference>
<comment type="similarity">
    <text evidence="2 8">Belongs to the glucose-6-phosphate dehydrogenase family.</text>
</comment>
<organism evidence="11 12">
    <name type="scientific">Saponaria officinalis</name>
    <name type="common">Common soapwort</name>
    <name type="synonym">Lychnis saponaria</name>
    <dbReference type="NCBI Taxonomy" id="3572"/>
    <lineage>
        <taxon>Eukaryota</taxon>
        <taxon>Viridiplantae</taxon>
        <taxon>Streptophyta</taxon>
        <taxon>Embryophyta</taxon>
        <taxon>Tracheophyta</taxon>
        <taxon>Spermatophyta</taxon>
        <taxon>Magnoliopsida</taxon>
        <taxon>eudicotyledons</taxon>
        <taxon>Gunneridae</taxon>
        <taxon>Pentapetalae</taxon>
        <taxon>Caryophyllales</taxon>
        <taxon>Caryophyllaceae</taxon>
        <taxon>Caryophylleae</taxon>
        <taxon>Saponaria</taxon>
    </lineage>
</organism>
<keyword evidence="5 8" id="KW-0560">Oxidoreductase</keyword>
<keyword evidence="12" id="KW-1185">Reference proteome</keyword>
<gene>
    <name evidence="11" type="ORF">RND81_14G009300</name>
</gene>
<evidence type="ECO:0000259" key="9">
    <source>
        <dbReference type="Pfam" id="PF00479"/>
    </source>
</evidence>
<dbReference type="PANTHER" id="PTHR23429:SF13">
    <property type="entry name" value="GLUCOSE-6-PHOSPHATE 1-DEHYDROGENASE 1, CHLOROPLASTIC"/>
    <property type="match status" value="1"/>
</dbReference>
<evidence type="ECO:0000256" key="4">
    <source>
        <dbReference type="ARBA" id="ARBA00022857"/>
    </source>
</evidence>
<dbReference type="GO" id="GO:0009570">
    <property type="term" value="C:chloroplast stroma"/>
    <property type="evidence" value="ECO:0007669"/>
    <property type="project" value="TreeGrafter"/>
</dbReference>
<proteinExistence type="inferred from homology"/>
<dbReference type="Pfam" id="PF00479">
    <property type="entry name" value="G6PD_N"/>
    <property type="match status" value="1"/>
</dbReference>
<evidence type="ECO:0000256" key="2">
    <source>
        <dbReference type="ARBA" id="ARBA00009975"/>
    </source>
</evidence>
<feature type="domain" description="Glucose-6-phosphate dehydrogenase NAD-binding" evidence="9">
    <location>
        <begin position="116"/>
        <end position="294"/>
    </location>
</feature>